<evidence type="ECO:0000313" key="1">
    <source>
        <dbReference type="EMBL" id="GBP05126.1"/>
    </source>
</evidence>
<proteinExistence type="predicted"/>
<comment type="caution">
    <text evidence="1">The sequence shown here is derived from an EMBL/GenBank/DDBJ whole genome shotgun (WGS) entry which is preliminary data.</text>
</comment>
<name>A0A4C1ST86_EUMVA</name>
<reference evidence="1 2" key="1">
    <citation type="journal article" date="2019" name="Commun. Biol.">
        <title>The bagworm genome reveals a unique fibroin gene that provides high tensile strength.</title>
        <authorList>
            <person name="Kono N."/>
            <person name="Nakamura H."/>
            <person name="Ohtoshi R."/>
            <person name="Tomita M."/>
            <person name="Numata K."/>
            <person name="Arakawa K."/>
        </authorList>
    </citation>
    <scope>NUCLEOTIDE SEQUENCE [LARGE SCALE GENOMIC DNA]</scope>
</reference>
<protein>
    <submittedName>
        <fullName evidence="1">Uncharacterized protein</fullName>
    </submittedName>
</protein>
<sequence>MSELIEADTTGWPRAFTYLTDIAATSSPGYLRVYCYPSVVRDTSNVYTDVVDIRSAFLTCLHRPTLRPSRRVTSMHPNAFSLGRRRGGDVWRGCWHTNETRRYGLREVSIGGSLQDILNELGKS</sequence>
<evidence type="ECO:0000313" key="2">
    <source>
        <dbReference type="Proteomes" id="UP000299102"/>
    </source>
</evidence>
<organism evidence="1 2">
    <name type="scientific">Eumeta variegata</name>
    <name type="common">Bagworm moth</name>
    <name type="synonym">Eumeta japonica</name>
    <dbReference type="NCBI Taxonomy" id="151549"/>
    <lineage>
        <taxon>Eukaryota</taxon>
        <taxon>Metazoa</taxon>
        <taxon>Ecdysozoa</taxon>
        <taxon>Arthropoda</taxon>
        <taxon>Hexapoda</taxon>
        <taxon>Insecta</taxon>
        <taxon>Pterygota</taxon>
        <taxon>Neoptera</taxon>
        <taxon>Endopterygota</taxon>
        <taxon>Lepidoptera</taxon>
        <taxon>Glossata</taxon>
        <taxon>Ditrysia</taxon>
        <taxon>Tineoidea</taxon>
        <taxon>Psychidae</taxon>
        <taxon>Oiketicinae</taxon>
        <taxon>Eumeta</taxon>
    </lineage>
</organism>
<accession>A0A4C1ST86</accession>
<keyword evidence="2" id="KW-1185">Reference proteome</keyword>
<dbReference type="EMBL" id="BGZK01000016">
    <property type="protein sequence ID" value="GBP05126.1"/>
    <property type="molecule type" value="Genomic_DNA"/>
</dbReference>
<gene>
    <name evidence="1" type="ORF">EVAR_3446_1</name>
</gene>
<dbReference type="Proteomes" id="UP000299102">
    <property type="component" value="Unassembled WGS sequence"/>
</dbReference>
<dbReference type="AlphaFoldDB" id="A0A4C1ST86"/>